<dbReference type="CDD" id="cd01392">
    <property type="entry name" value="HTH_LacI"/>
    <property type="match status" value="1"/>
</dbReference>
<keyword evidence="2 5" id="KW-0238">DNA-binding</keyword>
<gene>
    <name evidence="5" type="ORF">SAC06_06040</name>
</gene>
<accession>A0AAU7V7D2</accession>
<dbReference type="RefSeq" id="WP_350257417.1">
    <property type="nucleotide sequence ID" value="NZ_CP138335.1"/>
</dbReference>
<reference evidence="5" key="1">
    <citation type="submission" date="2023-11" db="EMBL/GenBank/DDBJ databases">
        <title>Scrofimicrobium hongkongense sp. nov., isolated from a patient with peritonitis.</title>
        <authorList>
            <person name="Lao H.Y."/>
            <person name="Wong A.Y.P."/>
            <person name="Ng T.L."/>
            <person name="Wong R.Y.L."/>
            <person name="Yau M.C.Y."/>
            <person name="Lam J.Y.W."/>
            <person name="Siu G.K.H."/>
        </authorList>
    </citation>
    <scope>NUCLEOTIDE SEQUENCE</scope>
    <source>
        <strain evidence="5">R131</strain>
    </source>
</reference>
<dbReference type="CDD" id="cd06267">
    <property type="entry name" value="PBP1_LacI_sugar_binding-like"/>
    <property type="match status" value="1"/>
</dbReference>
<dbReference type="SMART" id="SM00354">
    <property type="entry name" value="HTH_LACI"/>
    <property type="match status" value="1"/>
</dbReference>
<dbReference type="PROSITE" id="PS00356">
    <property type="entry name" value="HTH_LACI_1"/>
    <property type="match status" value="1"/>
</dbReference>
<dbReference type="InterPro" id="IPR028082">
    <property type="entry name" value="Peripla_BP_I"/>
</dbReference>
<keyword evidence="3" id="KW-0804">Transcription</keyword>
<evidence type="ECO:0000259" key="4">
    <source>
        <dbReference type="PROSITE" id="PS50932"/>
    </source>
</evidence>
<dbReference type="PANTHER" id="PTHR30146">
    <property type="entry name" value="LACI-RELATED TRANSCRIPTIONAL REPRESSOR"/>
    <property type="match status" value="1"/>
</dbReference>
<proteinExistence type="predicted"/>
<dbReference type="GO" id="GO:0000976">
    <property type="term" value="F:transcription cis-regulatory region binding"/>
    <property type="evidence" value="ECO:0007669"/>
    <property type="project" value="TreeGrafter"/>
</dbReference>
<sequence length="346" mass="37334">MSKQKKHPPTPKRARIVDVANAAGVSTATVSRALTGSGRVGPELMQRIEEAVVATNYVPDSVGRALRRQRSDLWAVIVSDIRNPYFVELISAIEEVASLEDQSLVLYNTDELQVRERRFIGSAVAQRMSGVIIAVASEQDSDLSALEEAEIPTIVVDRRVQGFSGDSVVLDNIQAGKLAAEHLLKLGHTRILGLFGPSAASTTFDRYIGFKAAYENSQNRNYGTSSLLTDIRADQAQAVTAHALRGGLRPTAIYAANGALSAGAYRAVQASGLRVPEDISILGTDDTPWATMVRPALSVITQPVAEMGKVAAERLVKRNQNPEVEPLHLVLSPELVIRETTGPIHQ</sequence>
<dbReference type="InterPro" id="IPR046335">
    <property type="entry name" value="LacI/GalR-like_sensor"/>
</dbReference>
<keyword evidence="1" id="KW-0805">Transcription regulation</keyword>
<dbReference type="SUPFAM" id="SSF53822">
    <property type="entry name" value="Periplasmic binding protein-like I"/>
    <property type="match status" value="1"/>
</dbReference>
<evidence type="ECO:0000313" key="5">
    <source>
        <dbReference type="EMBL" id="XBW07211.1"/>
    </source>
</evidence>
<dbReference type="Pfam" id="PF13377">
    <property type="entry name" value="Peripla_BP_3"/>
    <property type="match status" value="1"/>
</dbReference>
<dbReference type="EMBL" id="CP138335">
    <property type="protein sequence ID" value="XBW07211.1"/>
    <property type="molecule type" value="Genomic_DNA"/>
</dbReference>
<evidence type="ECO:0000256" key="3">
    <source>
        <dbReference type="ARBA" id="ARBA00023163"/>
    </source>
</evidence>
<organism evidence="5">
    <name type="scientific">Scrofimicrobium appendicitidis</name>
    <dbReference type="NCBI Taxonomy" id="3079930"/>
    <lineage>
        <taxon>Bacteria</taxon>
        <taxon>Bacillati</taxon>
        <taxon>Actinomycetota</taxon>
        <taxon>Actinomycetes</taxon>
        <taxon>Actinomycetales</taxon>
        <taxon>Actinomycetaceae</taxon>
        <taxon>Scrofimicrobium</taxon>
    </lineage>
</organism>
<dbReference type="GO" id="GO:0003700">
    <property type="term" value="F:DNA-binding transcription factor activity"/>
    <property type="evidence" value="ECO:0007669"/>
    <property type="project" value="TreeGrafter"/>
</dbReference>
<dbReference type="InterPro" id="IPR000843">
    <property type="entry name" value="HTH_LacI"/>
</dbReference>
<dbReference type="InterPro" id="IPR010982">
    <property type="entry name" value="Lambda_DNA-bd_dom_sf"/>
</dbReference>
<protein>
    <submittedName>
        <fullName evidence="5">LacI family DNA-binding transcriptional regulator</fullName>
    </submittedName>
</protein>
<dbReference type="Pfam" id="PF00356">
    <property type="entry name" value="LacI"/>
    <property type="match status" value="1"/>
</dbReference>
<dbReference type="PANTHER" id="PTHR30146:SF145">
    <property type="entry name" value="RIBOSE OPERON REPRESSOR"/>
    <property type="match status" value="1"/>
</dbReference>
<dbReference type="Gene3D" id="3.40.50.2300">
    <property type="match status" value="2"/>
</dbReference>
<dbReference type="Gene3D" id="1.10.260.40">
    <property type="entry name" value="lambda repressor-like DNA-binding domains"/>
    <property type="match status" value="1"/>
</dbReference>
<dbReference type="KEGG" id="sapp:SAC06_06040"/>
<dbReference type="PROSITE" id="PS50932">
    <property type="entry name" value="HTH_LACI_2"/>
    <property type="match status" value="1"/>
</dbReference>
<evidence type="ECO:0000256" key="2">
    <source>
        <dbReference type="ARBA" id="ARBA00023125"/>
    </source>
</evidence>
<dbReference type="SUPFAM" id="SSF47413">
    <property type="entry name" value="lambda repressor-like DNA-binding domains"/>
    <property type="match status" value="1"/>
</dbReference>
<evidence type="ECO:0000256" key="1">
    <source>
        <dbReference type="ARBA" id="ARBA00023015"/>
    </source>
</evidence>
<name>A0AAU7V7D2_9ACTO</name>
<feature type="domain" description="HTH lacI-type" evidence="4">
    <location>
        <begin position="14"/>
        <end position="68"/>
    </location>
</feature>
<dbReference type="AlphaFoldDB" id="A0AAU7V7D2"/>